<gene>
    <name evidence="1" type="ORF">QNI16_32935</name>
</gene>
<reference evidence="1" key="1">
    <citation type="submission" date="2023-05" db="EMBL/GenBank/DDBJ databases">
        <authorList>
            <person name="Zhang X."/>
        </authorList>
    </citation>
    <scope>NUCLEOTIDE SEQUENCE</scope>
    <source>
        <strain evidence="1">YF14B1</strain>
    </source>
</reference>
<dbReference type="InterPro" id="IPR029787">
    <property type="entry name" value="Nucleotide_cyclase"/>
</dbReference>
<name>A0AAE3UCZ2_9BACT</name>
<accession>A0AAE3UCZ2</accession>
<evidence type="ECO:0000313" key="1">
    <source>
        <dbReference type="EMBL" id="MDJ1485344.1"/>
    </source>
</evidence>
<sequence length="212" mass="23786">MTIQTLPLTQSTFYSDSPELSVVRDGLILIPDISGYSEFVSQTDIRLGQSIVYRLLSAIIQANELDMKIAEVEGDAVLFYRYGPPPSVSMILKQFEQMRNAFNEVLSHLEIEHTALSLKMIAHYGTISEFKIGGFVKLYGESVVVAHRLLKNHIESHSYVVITDELTQAATLPTIQTGSLVDLPVNSVPESKLCEVYGNLREVCFSYFNYEQ</sequence>
<dbReference type="Pfam" id="PF10851">
    <property type="entry name" value="DUF2652"/>
    <property type="match status" value="1"/>
</dbReference>
<dbReference type="RefSeq" id="WP_313987774.1">
    <property type="nucleotide sequence ID" value="NZ_JASJOS010000019.1"/>
</dbReference>
<dbReference type="Proteomes" id="UP001241110">
    <property type="component" value="Unassembled WGS sequence"/>
</dbReference>
<dbReference type="InterPro" id="IPR020503">
    <property type="entry name" value="Uncharacterised_Rv2561"/>
</dbReference>
<comment type="caution">
    <text evidence="1">The sequence shown here is derived from an EMBL/GenBank/DDBJ whole genome shotgun (WGS) entry which is preliminary data.</text>
</comment>
<dbReference type="SUPFAM" id="SSF55073">
    <property type="entry name" value="Nucleotide cyclase"/>
    <property type="match status" value="1"/>
</dbReference>
<dbReference type="EMBL" id="JASJOS010000019">
    <property type="protein sequence ID" value="MDJ1485344.1"/>
    <property type="molecule type" value="Genomic_DNA"/>
</dbReference>
<evidence type="ECO:0000313" key="2">
    <source>
        <dbReference type="Proteomes" id="UP001241110"/>
    </source>
</evidence>
<dbReference type="Gene3D" id="3.30.70.1230">
    <property type="entry name" value="Nucleotide cyclase"/>
    <property type="match status" value="1"/>
</dbReference>
<organism evidence="1 2">
    <name type="scientific">Xanthocytophaga flava</name>
    <dbReference type="NCBI Taxonomy" id="3048013"/>
    <lineage>
        <taxon>Bacteria</taxon>
        <taxon>Pseudomonadati</taxon>
        <taxon>Bacteroidota</taxon>
        <taxon>Cytophagia</taxon>
        <taxon>Cytophagales</taxon>
        <taxon>Rhodocytophagaceae</taxon>
        <taxon>Xanthocytophaga</taxon>
    </lineage>
</organism>
<protein>
    <submittedName>
        <fullName evidence="1">DUF2652 domain-containing protein</fullName>
    </submittedName>
</protein>
<proteinExistence type="predicted"/>
<dbReference type="AlphaFoldDB" id="A0AAE3UCZ2"/>